<reference evidence="2 3" key="1">
    <citation type="submission" date="2018-07" db="EMBL/GenBank/DDBJ databases">
        <title>Genomic Encyclopedia of Type Strains, Phase III (KMG-III): the genomes of soil and plant-associated and newly described type strains.</title>
        <authorList>
            <person name="Whitman W."/>
        </authorList>
    </citation>
    <scope>NUCLEOTIDE SEQUENCE [LARGE SCALE GENOMIC DNA]</scope>
    <source>
        <strain evidence="2 3">CECT 8236</strain>
    </source>
</reference>
<sequence length="48" mass="5532">MWENLSVLQALPVLLVQGDRKDRPAPHCKDSNYFKNSQEQLPLQDPLV</sequence>
<dbReference type="Proteomes" id="UP000256869">
    <property type="component" value="Unassembled WGS sequence"/>
</dbReference>
<evidence type="ECO:0000313" key="3">
    <source>
        <dbReference type="Proteomes" id="UP000256869"/>
    </source>
</evidence>
<organism evidence="2 3">
    <name type="scientific">Cohnella lupini</name>
    <dbReference type="NCBI Taxonomy" id="1294267"/>
    <lineage>
        <taxon>Bacteria</taxon>
        <taxon>Bacillati</taxon>
        <taxon>Bacillota</taxon>
        <taxon>Bacilli</taxon>
        <taxon>Bacillales</taxon>
        <taxon>Paenibacillaceae</taxon>
        <taxon>Cohnella</taxon>
    </lineage>
</organism>
<evidence type="ECO:0000256" key="1">
    <source>
        <dbReference type="SAM" id="MobiDB-lite"/>
    </source>
</evidence>
<gene>
    <name evidence="2" type="ORF">DFP95_107148</name>
</gene>
<proteinExistence type="predicted"/>
<feature type="region of interest" description="Disordered" evidence="1">
    <location>
        <begin position="19"/>
        <end position="48"/>
    </location>
</feature>
<keyword evidence="3" id="KW-1185">Reference proteome</keyword>
<dbReference type="AlphaFoldDB" id="A0A3D9ICN1"/>
<name>A0A3D9ICN1_9BACL</name>
<comment type="caution">
    <text evidence="2">The sequence shown here is derived from an EMBL/GenBank/DDBJ whole genome shotgun (WGS) entry which is preliminary data.</text>
</comment>
<evidence type="ECO:0000313" key="2">
    <source>
        <dbReference type="EMBL" id="RED59309.1"/>
    </source>
</evidence>
<dbReference type="EMBL" id="QRDY01000007">
    <property type="protein sequence ID" value="RED59309.1"/>
    <property type="molecule type" value="Genomic_DNA"/>
</dbReference>
<feature type="compositionally biased region" description="Basic and acidic residues" evidence="1">
    <location>
        <begin position="19"/>
        <end position="32"/>
    </location>
</feature>
<protein>
    <submittedName>
        <fullName evidence="2">Uncharacterized protein</fullName>
    </submittedName>
</protein>
<accession>A0A3D9ICN1</accession>